<dbReference type="EMBL" id="LWDD02003584">
    <property type="protein sequence ID" value="KAE8236796.1"/>
    <property type="molecule type" value="Genomic_DNA"/>
</dbReference>
<reference evidence="1" key="1">
    <citation type="submission" date="2016-04" db="EMBL/GenBank/DDBJ databases">
        <authorList>
            <person name="Nguyen H.D."/>
            <person name="Kesanakurti P."/>
            <person name="Cullis J."/>
            <person name="Levesque C.A."/>
            <person name="Hambleton S."/>
        </authorList>
    </citation>
    <scope>NUCLEOTIDE SEQUENCE</scope>
    <source>
        <strain evidence="1">DAOMC 238032</strain>
    </source>
</reference>
<accession>A0A8T8SBU4</accession>
<protein>
    <submittedName>
        <fullName evidence="1">Uncharacterized protein</fullName>
    </submittedName>
</protein>
<dbReference type="AlphaFoldDB" id="A0A8T8SBU4"/>
<gene>
    <name evidence="1" type="ORF">A4X03_0g9323</name>
</gene>
<dbReference type="Proteomes" id="UP000077671">
    <property type="component" value="Unassembled WGS sequence"/>
</dbReference>
<name>A0A8T8SBU4_9BASI</name>
<sequence>MHQRRLRRDKAVLGANGPHLFKDNNPAGRAKILSRVKKTATRTRNELKSMIHCSLEGTDEEEAQDIRTFSDAVADKWGLDISYDFIVRMAWLRKMGSETIPIQSAGAAWWDNVQAELDILVSLCNHQDIAHQQKGQRCFERALQWEFDTHGRCDVLENEQRPAEEAALADDFLHAGEELIDAEEVVD</sequence>
<reference evidence="1" key="2">
    <citation type="journal article" date="2019" name="IMA Fungus">
        <title>Genome sequencing and comparison of five Tilletia species to identify candidate genes for the detection of regulated species infecting wheat.</title>
        <authorList>
            <person name="Nguyen H.D.T."/>
            <person name="Sultana T."/>
            <person name="Kesanakurti P."/>
            <person name="Hambleton S."/>
        </authorList>
    </citation>
    <scope>NUCLEOTIDE SEQUENCE</scope>
    <source>
        <strain evidence="1">DAOMC 238032</strain>
    </source>
</reference>
<organism evidence="1 2">
    <name type="scientific">Tilletia caries</name>
    <name type="common">wheat bunt fungus</name>
    <dbReference type="NCBI Taxonomy" id="13290"/>
    <lineage>
        <taxon>Eukaryota</taxon>
        <taxon>Fungi</taxon>
        <taxon>Dikarya</taxon>
        <taxon>Basidiomycota</taxon>
        <taxon>Ustilaginomycotina</taxon>
        <taxon>Exobasidiomycetes</taxon>
        <taxon>Tilletiales</taxon>
        <taxon>Tilletiaceae</taxon>
        <taxon>Tilletia</taxon>
    </lineage>
</organism>
<evidence type="ECO:0000313" key="1">
    <source>
        <dbReference type="EMBL" id="KAE8236796.1"/>
    </source>
</evidence>
<evidence type="ECO:0000313" key="2">
    <source>
        <dbReference type="Proteomes" id="UP000077671"/>
    </source>
</evidence>
<proteinExistence type="predicted"/>
<comment type="caution">
    <text evidence="1">The sequence shown here is derived from an EMBL/GenBank/DDBJ whole genome shotgun (WGS) entry which is preliminary data.</text>
</comment>